<reference evidence="4" key="2">
    <citation type="submission" date="2020-05" db="UniProtKB">
        <authorList>
            <consortium name="EnsemblMetazoa"/>
        </authorList>
    </citation>
    <scope>IDENTIFICATION</scope>
    <source>
        <strain evidence="4">maculatus3</strain>
    </source>
</reference>
<evidence type="ECO:0008006" key="6">
    <source>
        <dbReference type="Google" id="ProtNLM"/>
    </source>
</evidence>
<dbReference type="GO" id="GO:0030132">
    <property type="term" value="C:clathrin coat of coated pit"/>
    <property type="evidence" value="ECO:0007669"/>
    <property type="project" value="TreeGrafter"/>
</dbReference>
<dbReference type="GO" id="GO:0045296">
    <property type="term" value="F:cadherin binding"/>
    <property type="evidence" value="ECO:0007669"/>
    <property type="project" value="TreeGrafter"/>
</dbReference>
<feature type="domain" description="EF-hand" evidence="3">
    <location>
        <begin position="128"/>
        <end position="163"/>
    </location>
</feature>
<name>A0A182SXE5_9DIPT</name>
<dbReference type="VEuPathDB" id="VectorBase:AMAM015366"/>
<dbReference type="CDD" id="cd00052">
    <property type="entry name" value="EH"/>
    <property type="match status" value="2"/>
</dbReference>
<evidence type="ECO:0000313" key="5">
    <source>
        <dbReference type="Proteomes" id="UP000075901"/>
    </source>
</evidence>
<dbReference type="Gene3D" id="1.10.238.10">
    <property type="entry name" value="EF-hand"/>
    <property type="match status" value="2"/>
</dbReference>
<dbReference type="SMART" id="SM00054">
    <property type="entry name" value="EFh"/>
    <property type="match status" value="2"/>
</dbReference>
<sequence length="215" mass="23507">MDPKETNEIGALAAAKFLKKSGLSDVVLSRIWDLSDPTGKGFLTKESFFVSLKLIGLAQEGSDISLKNIYNVLSKPPRVVKLLPAESTDWSMKPEKRQQYEQLFDSLGPMNGLLPGAKVRITLLNSKLPMDTLGRIWDLADQDRDGSLDKHEFCVAMHLVYEALDKRAIPAVLPPQLQRNYGSQTQQPQNGGGFDAFGNGAADGGGFVANFPTDI</sequence>
<dbReference type="InterPro" id="IPR000261">
    <property type="entry name" value="EH_dom"/>
</dbReference>
<dbReference type="PANTHER" id="PTHR11216">
    <property type="entry name" value="EH DOMAIN"/>
    <property type="match status" value="1"/>
</dbReference>
<dbReference type="InterPro" id="IPR002048">
    <property type="entry name" value="EF_hand_dom"/>
</dbReference>
<dbReference type="GO" id="GO:0016197">
    <property type="term" value="P:endosomal transport"/>
    <property type="evidence" value="ECO:0007669"/>
    <property type="project" value="TreeGrafter"/>
</dbReference>
<dbReference type="GO" id="GO:0005509">
    <property type="term" value="F:calcium ion binding"/>
    <property type="evidence" value="ECO:0007669"/>
    <property type="project" value="InterPro"/>
</dbReference>
<dbReference type="InterPro" id="IPR011992">
    <property type="entry name" value="EF-hand-dom_pair"/>
</dbReference>
<dbReference type="PANTHER" id="PTHR11216:SF176">
    <property type="entry name" value="EPIDERMAL GROWTH FACTOR RECEPTOR PATHWAY SUBSTRATE CLONE 15, ISOFORM A"/>
    <property type="match status" value="1"/>
</dbReference>
<dbReference type="GO" id="GO:0006897">
    <property type="term" value="P:endocytosis"/>
    <property type="evidence" value="ECO:0007669"/>
    <property type="project" value="TreeGrafter"/>
</dbReference>
<dbReference type="EnsemblMetazoa" id="AMAM015366-RA">
    <property type="protein sequence ID" value="AMAM015366-PA"/>
    <property type="gene ID" value="AMAM015366"/>
</dbReference>
<dbReference type="PROSITE" id="PS00018">
    <property type="entry name" value="EF_HAND_1"/>
    <property type="match status" value="1"/>
</dbReference>
<accession>A0A182SXE5</accession>
<dbReference type="Pfam" id="PF12763">
    <property type="entry name" value="EH"/>
    <property type="match status" value="2"/>
</dbReference>
<dbReference type="Proteomes" id="UP000075901">
    <property type="component" value="Unassembled WGS sequence"/>
</dbReference>
<keyword evidence="5" id="KW-1185">Reference proteome</keyword>
<dbReference type="InterPro" id="IPR018247">
    <property type="entry name" value="EF_Hand_1_Ca_BS"/>
</dbReference>
<protein>
    <recommendedName>
        <fullName evidence="6">Epidermal growth factor receptor substrate 15-like 1</fullName>
    </recommendedName>
</protein>
<evidence type="ECO:0000259" key="2">
    <source>
        <dbReference type="PROSITE" id="PS50031"/>
    </source>
</evidence>
<evidence type="ECO:0000259" key="3">
    <source>
        <dbReference type="PROSITE" id="PS50222"/>
    </source>
</evidence>
<evidence type="ECO:0000256" key="1">
    <source>
        <dbReference type="ARBA" id="ARBA00022837"/>
    </source>
</evidence>
<reference evidence="5" key="1">
    <citation type="submission" date="2013-09" db="EMBL/GenBank/DDBJ databases">
        <title>The Genome Sequence of Anopheles maculatus species B.</title>
        <authorList>
            <consortium name="The Broad Institute Genomics Platform"/>
            <person name="Neafsey D.E."/>
            <person name="Besansky N."/>
            <person name="Howell P."/>
            <person name="Walton C."/>
            <person name="Young S.K."/>
            <person name="Zeng Q."/>
            <person name="Gargeya S."/>
            <person name="Fitzgerald M."/>
            <person name="Haas B."/>
            <person name="Abouelleil A."/>
            <person name="Allen A.W."/>
            <person name="Alvarado L."/>
            <person name="Arachchi H.M."/>
            <person name="Berlin A.M."/>
            <person name="Chapman S.B."/>
            <person name="Gainer-Dewar J."/>
            <person name="Goldberg J."/>
            <person name="Griggs A."/>
            <person name="Gujja S."/>
            <person name="Hansen M."/>
            <person name="Howarth C."/>
            <person name="Imamovic A."/>
            <person name="Ireland A."/>
            <person name="Larimer J."/>
            <person name="McCowan C."/>
            <person name="Murphy C."/>
            <person name="Pearson M."/>
            <person name="Poon T.W."/>
            <person name="Priest M."/>
            <person name="Roberts A."/>
            <person name="Saif S."/>
            <person name="Shea T."/>
            <person name="Sisk P."/>
            <person name="Sykes S."/>
            <person name="Wortman J."/>
            <person name="Nusbaum C."/>
            <person name="Birren B."/>
        </authorList>
    </citation>
    <scope>NUCLEOTIDE SEQUENCE [LARGE SCALE GENOMIC DNA]</scope>
    <source>
        <strain evidence="5">maculatus3</strain>
    </source>
</reference>
<evidence type="ECO:0000313" key="4">
    <source>
        <dbReference type="EnsemblMetazoa" id="AMAM015366-PA"/>
    </source>
</evidence>
<proteinExistence type="predicted"/>
<keyword evidence="1" id="KW-0106">Calcium</keyword>
<feature type="domain" description="EH" evidence="2">
    <location>
        <begin position="1"/>
        <end position="98"/>
    </location>
</feature>
<dbReference type="PROSITE" id="PS50222">
    <property type="entry name" value="EF_HAND_2"/>
    <property type="match status" value="1"/>
</dbReference>
<organism evidence="4 5">
    <name type="scientific">Anopheles maculatus</name>
    <dbReference type="NCBI Taxonomy" id="74869"/>
    <lineage>
        <taxon>Eukaryota</taxon>
        <taxon>Metazoa</taxon>
        <taxon>Ecdysozoa</taxon>
        <taxon>Arthropoda</taxon>
        <taxon>Hexapoda</taxon>
        <taxon>Insecta</taxon>
        <taxon>Pterygota</taxon>
        <taxon>Neoptera</taxon>
        <taxon>Endopterygota</taxon>
        <taxon>Diptera</taxon>
        <taxon>Nematocera</taxon>
        <taxon>Culicoidea</taxon>
        <taxon>Culicidae</taxon>
        <taxon>Anophelinae</taxon>
        <taxon>Anopheles</taxon>
        <taxon>Anopheles maculatus group</taxon>
    </lineage>
</organism>
<dbReference type="AlphaFoldDB" id="A0A182SXE5"/>
<dbReference type="SUPFAM" id="SSF47473">
    <property type="entry name" value="EF-hand"/>
    <property type="match status" value="2"/>
</dbReference>
<dbReference type="SMART" id="SM00027">
    <property type="entry name" value="EH"/>
    <property type="match status" value="2"/>
</dbReference>
<dbReference type="PROSITE" id="PS50031">
    <property type="entry name" value="EH"/>
    <property type="match status" value="2"/>
</dbReference>
<feature type="domain" description="EH" evidence="2">
    <location>
        <begin position="96"/>
        <end position="177"/>
    </location>
</feature>